<keyword evidence="2" id="KW-0614">Plasmid</keyword>
<dbReference type="KEGG" id="bpb:bpr_II192"/>
<sequence length="277" mass="32023">MNAIFWLLGNILGIIEIPFQNTAQRSLFKYISLIGAIVIIPVKLCFIPFKLGYKLIFKQREFSGGIAHFTNSVIWMSLASLILVPIMRVFVPEFFDKLVSLPVPGGFVAEKLQYPLHMFDSWILHIVDVASMDGGSLAGIFKALPFVFVIACAAALWLMYGFFVFGVSQVPILAVIWIVLVLIAIGENIYLANNYDSYWVAELWHEFVMLDLGFIKHEFLDWVQFIIYYIPVVNVIAYRMWMREDKAHNHYMTKPNDIDWAHSHFYGKNKIFSYFVR</sequence>
<reference evidence="2 3" key="1">
    <citation type="journal article" date="2010" name="PLoS ONE">
        <title>The glycobiome of the rumen bacterium Butyrivibrio proteoclasticus B316(T) highlights adaptation to a polysaccharide-rich environment.</title>
        <authorList>
            <person name="Kelly W.J."/>
            <person name="Leahy S.C."/>
            <person name="Altermann E."/>
            <person name="Yeoman C.J."/>
            <person name="Dunne J.C."/>
            <person name="Kong Z."/>
            <person name="Pacheco D.M."/>
            <person name="Li D."/>
            <person name="Noel S.J."/>
            <person name="Moon C.D."/>
            <person name="Cookson A.L."/>
            <person name="Attwood G.T."/>
        </authorList>
    </citation>
    <scope>NUCLEOTIDE SEQUENCE [LARGE SCALE GENOMIC DNA]</scope>
    <source>
        <strain evidence="3">ATCC 51982 / DSM 14932 / B316</strain>
        <plasmid evidence="3">Plasmid pCY360</plasmid>
    </source>
</reference>
<gene>
    <name evidence="2" type="ordered locus">bpr_II192</name>
</gene>
<organism evidence="2 3">
    <name type="scientific">Butyrivibrio proteoclasticus (strain ATCC 51982 / DSM 14932 / B316)</name>
    <name type="common">Clostridium proteoclasticum</name>
    <dbReference type="NCBI Taxonomy" id="515622"/>
    <lineage>
        <taxon>Bacteria</taxon>
        <taxon>Bacillati</taxon>
        <taxon>Bacillota</taxon>
        <taxon>Clostridia</taxon>
        <taxon>Lachnospirales</taxon>
        <taxon>Lachnospiraceae</taxon>
        <taxon>Butyrivibrio</taxon>
    </lineage>
</organism>
<evidence type="ECO:0000313" key="3">
    <source>
        <dbReference type="Proteomes" id="UP000001299"/>
    </source>
</evidence>
<proteinExistence type="predicted"/>
<keyword evidence="3" id="KW-1185">Reference proteome</keyword>
<feature type="transmembrane region" description="Helical" evidence="1">
    <location>
        <begin position="172"/>
        <end position="191"/>
    </location>
</feature>
<dbReference type="EMBL" id="CP001812">
    <property type="protein sequence ID" value="ADL36130.1"/>
    <property type="molecule type" value="Genomic_DNA"/>
</dbReference>
<geneLocation type="plasmid" evidence="2 3">
    <name>pCY360</name>
</geneLocation>
<name>E0S3Z8_BUTPB</name>
<protein>
    <submittedName>
        <fullName evidence="2">Uncharacterized protein</fullName>
    </submittedName>
</protein>
<feature type="transmembrane region" description="Helical" evidence="1">
    <location>
        <begin position="72"/>
        <end position="91"/>
    </location>
</feature>
<dbReference type="HOGENOM" id="CLU_1003554_0_0_9"/>
<dbReference type="AlphaFoldDB" id="E0S3Z8"/>
<feature type="transmembrane region" description="Helical" evidence="1">
    <location>
        <begin position="30"/>
        <end position="51"/>
    </location>
</feature>
<evidence type="ECO:0000313" key="2">
    <source>
        <dbReference type="EMBL" id="ADL36130.1"/>
    </source>
</evidence>
<dbReference type="Proteomes" id="UP000001299">
    <property type="component" value="Plasmid pCY360"/>
</dbReference>
<feature type="transmembrane region" description="Helical" evidence="1">
    <location>
        <begin position="143"/>
        <end position="165"/>
    </location>
</feature>
<feature type="transmembrane region" description="Helical" evidence="1">
    <location>
        <begin position="222"/>
        <end position="241"/>
    </location>
</feature>
<keyword evidence="1" id="KW-0472">Membrane</keyword>
<accession>E0S3Z8</accession>
<dbReference type="RefSeq" id="WP_013282779.1">
    <property type="nucleotide sequence ID" value="NC_014389.1"/>
</dbReference>
<evidence type="ECO:0000256" key="1">
    <source>
        <dbReference type="SAM" id="Phobius"/>
    </source>
</evidence>
<keyword evidence="1" id="KW-0812">Transmembrane</keyword>
<keyword evidence="1" id="KW-1133">Transmembrane helix</keyword>